<organism evidence="2 3">
    <name type="scientific">Ogataea polymorpha</name>
    <dbReference type="NCBI Taxonomy" id="460523"/>
    <lineage>
        <taxon>Eukaryota</taxon>
        <taxon>Fungi</taxon>
        <taxon>Dikarya</taxon>
        <taxon>Ascomycota</taxon>
        <taxon>Saccharomycotina</taxon>
        <taxon>Pichiomycetes</taxon>
        <taxon>Pichiales</taxon>
        <taxon>Pichiaceae</taxon>
        <taxon>Ogataea</taxon>
    </lineage>
</organism>
<evidence type="ECO:0000259" key="1">
    <source>
        <dbReference type="PROSITE" id="PS50879"/>
    </source>
</evidence>
<dbReference type="PROSITE" id="PS50879">
    <property type="entry name" value="RNASE_H_1"/>
    <property type="match status" value="1"/>
</dbReference>
<name>A0A9P8P8X2_9ASCO</name>
<dbReference type="AlphaFoldDB" id="A0A9P8P8X2"/>
<dbReference type="Pfam" id="PF00075">
    <property type="entry name" value="RNase_H"/>
    <property type="match status" value="1"/>
</dbReference>
<accession>A0A9P8P8X2</accession>
<protein>
    <recommendedName>
        <fullName evidence="1">RNase H type-1 domain-containing protein</fullName>
    </recommendedName>
</protein>
<dbReference type="InterPro" id="IPR012337">
    <property type="entry name" value="RNaseH-like_sf"/>
</dbReference>
<evidence type="ECO:0000313" key="3">
    <source>
        <dbReference type="Proteomes" id="UP000788993"/>
    </source>
</evidence>
<comment type="caution">
    <text evidence="2">The sequence shown here is derived from an EMBL/GenBank/DDBJ whole genome shotgun (WGS) entry which is preliminary data.</text>
</comment>
<feature type="non-terminal residue" evidence="2">
    <location>
        <position position="1"/>
    </location>
</feature>
<dbReference type="Gene3D" id="3.30.420.10">
    <property type="entry name" value="Ribonuclease H-like superfamily/Ribonuclease H"/>
    <property type="match status" value="1"/>
</dbReference>
<keyword evidence="3" id="KW-1185">Reference proteome</keyword>
<dbReference type="SUPFAM" id="SSF53098">
    <property type="entry name" value="Ribonuclease H-like"/>
    <property type="match status" value="1"/>
</dbReference>
<dbReference type="GO" id="GO:0004523">
    <property type="term" value="F:RNA-DNA hybrid ribonuclease activity"/>
    <property type="evidence" value="ECO:0007669"/>
    <property type="project" value="InterPro"/>
</dbReference>
<proteinExistence type="predicted"/>
<reference evidence="2" key="2">
    <citation type="submission" date="2021-01" db="EMBL/GenBank/DDBJ databases">
        <authorList>
            <person name="Schikora-Tamarit M.A."/>
        </authorList>
    </citation>
    <scope>NUCLEOTIDE SEQUENCE</scope>
    <source>
        <strain evidence="2">NCAIM Y.01608</strain>
    </source>
</reference>
<evidence type="ECO:0000313" key="2">
    <source>
        <dbReference type="EMBL" id="KAH3667532.1"/>
    </source>
</evidence>
<dbReference type="GO" id="GO:0003676">
    <property type="term" value="F:nucleic acid binding"/>
    <property type="evidence" value="ECO:0007669"/>
    <property type="project" value="InterPro"/>
</dbReference>
<gene>
    <name evidence="2" type="ORF">OGATHE_003257</name>
</gene>
<dbReference type="Proteomes" id="UP000788993">
    <property type="component" value="Unassembled WGS sequence"/>
</dbReference>
<dbReference type="InterPro" id="IPR002156">
    <property type="entry name" value="RNaseH_domain"/>
</dbReference>
<reference evidence="2" key="1">
    <citation type="journal article" date="2021" name="Open Biol.">
        <title>Shared evolutionary footprints suggest mitochondrial oxidative damage underlies multiple complex I losses in fungi.</title>
        <authorList>
            <person name="Schikora-Tamarit M.A."/>
            <person name="Marcet-Houben M."/>
            <person name="Nosek J."/>
            <person name="Gabaldon T."/>
        </authorList>
    </citation>
    <scope>NUCLEOTIDE SEQUENCE</scope>
    <source>
        <strain evidence="2">NCAIM Y.01608</strain>
    </source>
</reference>
<dbReference type="EMBL" id="JAEUBD010001063">
    <property type="protein sequence ID" value="KAH3667532.1"/>
    <property type="molecule type" value="Genomic_DNA"/>
</dbReference>
<sequence>NEVVKYYEERTALFNGHVFEIKWIKGHAGLHGNEHADILAGEGSEKCRRMENSSR</sequence>
<dbReference type="InterPro" id="IPR036397">
    <property type="entry name" value="RNaseH_sf"/>
</dbReference>
<feature type="domain" description="RNase H type-1" evidence="1">
    <location>
        <begin position="1"/>
        <end position="45"/>
    </location>
</feature>